<keyword evidence="1" id="KW-1133">Transmembrane helix</keyword>
<dbReference type="InterPro" id="IPR003660">
    <property type="entry name" value="HAMP_dom"/>
</dbReference>
<evidence type="ECO:0000313" key="6">
    <source>
        <dbReference type="Proteomes" id="UP000293433"/>
    </source>
</evidence>
<dbReference type="PROSITE" id="PS50885">
    <property type="entry name" value="HAMP"/>
    <property type="match status" value="1"/>
</dbReference>
<dbReference type="PANTHER" id="PTHR44757">
    <property type="entry name" value="DIGUANYLATE CYCLASE DGCP"/>
    <property type="match status" value="1"/>
</dbReference>
<dbReference type="SMART" id="SM00267">
    <property type="entry name" value="GGDEF"/>
    <property type="match status" value="1"/>
</dbReference>
<dbReference type="CDD" id="cd01949">
    <property type="entry name" value="GGDEF"/>
    <property type="match status" value="1"/>
</dbReference>
<dbReference type="Pfam" id="PF00990">
    <property type="entry name" value="GGDEF"/>
    <property type="match status" value="1"/>
</dbReference>
<dbReference type="SMART" id="SM00304">
    <property type="entry name" value="HAMP"/>
    <property type="match status" value="1"/>
</dbReference>
<sequence>MSPVEPLLIRQIRRIPIAARLGAAFALVLLVLGIVLAQALAQTTATQRAVDTITQDTLHQVMLAQRTQNTAQIGAEHLYALFVVDQPEARAALRQHVDASARAQQVAYDALLDGSLASGLQGDGLGRVVQARSHYIEAFDEALASLAVDTAHARPVMVHRTMPALHELQLALEDLIEQRARRAGDDIARLRALHEAVRLRLLAIGAAAVLLALASALLITRSIARPLREVVALADAISAGRLDTALPPAADDEVGRLTAAMDQMRLSLARREARIAELAFRDELTGLANRTLFSNRLETALQQSSQQGNALSVLVLNLDRFKQVNEVLGHRLGDEVLAEVAIRLRDTLSRTTDAIARLGGDEFGVLLPTRDPQAALALGRRVLAALEAPVPVQGQRVDVSASIGIACADREGLNPAQLMARADLAMNEAKSANHGVRLFEPGMERHIEHGLTLLSDLRRAAEADEFFLLFQPKLRLDDGRCDAAEVLVRWRHPQRGIVPPDRFIPFAEQTGAIKAITRWVLGHALLQLAQWHREGWAGLSLNVNVSTRDLMQPDFPAQVERALRHAGVAAGHLCLEVTESAIMDDPLLAMDCLQALNRLGVRLAIDDFGTGYSSLAYLKKLPVQELKIDRSFISSLDRDEADVTIVRSTIDMAHHMGLSVVAEGIETEAVSQRLRAFGCDQAQGYLYSRPLSSTDFVDWLRQHRSGVARLTAPVAA</sequence>
<feature type="domain" description="HAMP" evidence="3">
    <location>
        <begin position="221"/>
        <end position="273"/>
    </location>
</feature>
<dbReference type="FunFam" id="3.20.20.450:FF:000001">
    <property type="entry name" value="Cyclic di-GMP phosphodiesterase yahA"/>
    <property type="match status" value="1"/>
</dbReference>
<dbReference type="AlphaFoldDB" id="A0A4Q7LEW2"/>
<feature type="domain" description="GGDEF" evidence="4">
    <location>
        <begin position="309"/>
        <end position="441"/>
    </location>
</feature>
<dbReference type="NCBIfam" id="TIGR00254">
    <property type="entry name" value="GGDEF"/>
    <property type="match status" value="1"/>
</dbReference>
<dbReference type="Pfam" id="PF00563">
    <property type="entry name" value="EAL"/>
    <property type="match status" value="1"/>
</dbReference>
<comment type="caution">
    <text evidence="5">The sequence shown here is derived from an EMBL/GenBank/DDBJ whole genome shotgun (WGS) entry which is preliminary data.</text>
</comment>
<dbReference type="CDD" id="cd01948">
    <property type="entry name" value="EAL"/>
    <property type="match status" value="1"/>
</dbReference>
<dbReference type="GO" id="GO:0016020">
    <property type="term" value="C:membrane"/>
    <property type="evidence" value="ECO:0007669"/>
    <property type="project" value="InterPro"/>
</dbReference>
<dbReference type="SUPFAM" id="SSF141868">
    <property type="entry name" value="EAL domain-like"/>
    <property type="match status" value="1"/>
</dbReference>
<dbReference type="GO" id="GO:0007165">
    <property type="term" value="P:signal transduction"/>
    <property type="evidence" value="ECO:0007669"/>
    <property type="project" value="InterPro"/>
</dbReference>
<dbReference type="SMART" id="SM00052">
    <property type="entry name" value="EAL"/>
    <property type="match status" value="1"/>
</dbReference>
<protein>
    <submittedName>
        <fullName evidence="5">Diguanylate cyclase (GGDEF)-like protein</fullName>
    </submittedName>
</protein>
<dbReference type="InterPro" id="IPR043128">
    <property type="entry name" value="Rev_trsase/Diguanyl_cyclase"/>
</dbReference>
<keyword evidence="1" id="KW-0812">Transmembrane</keyword>
<dbReference type="PANTHER" id="PTHR44757:SF2">
    <property type="entry name" value="BIOFILM ARCHITECTURE MAINTENANCE PROTEIN MBAA"/>
    <property type="match status" value="1"/>
</dbReference>
<evidence type="ECO:0000313" key="5">
    <source>
        <dbReference type="EMBL" id="RZS52117.1"/>
    </source>
</evidence>
<dbReference type="InterPro" id="IPR052155">
    <property type="entry name" value="Biofilm_reg_signaling"/>
</dbReference>
<evidence type="ECO:0000259" key="4">
    <source>
        <dbReference type="PROSITE" id="PS50887"/>
    </source>
</evidence>
<feature type="domain" description="EAL" evidence="2">
    <location>
        <begin position="450"/>
        <end position="704"/>
    </location>
</feature>
<dbReference type="Proteomes" id="UP000293433">
    <property type="component" value="Unassembled WGS sequence"/>
</dbReference>
<name>A0A4Q7LEW2_9BURK</name>
<proteinExistence type="predicted"/>
<dbReference type="SUPFAM" id="SSF55073">
    <property type="entry name" value="Nucleotide cyclase"/>
    <property type="match status" value="1"/>
</dbReference>
<dbReference type="InterPro" id="IPR001633">
    <property type="entry name" value="EAL_dom"/>
</dbReference>
<evidence type="ECO:0000259" key="2">
    <source>
        <dbReference type="PROSITE" id="PS50883"/>
    </source>
</evidence>
<dbReference type="RefSeq" id="WP_130483121.1">
    <property type="nucleotide sequence ID" value="NZ_SGWV01000011.1"/>
</dbReference>
<dbReference type="InterPro" id="IPR029787">
    <property type="entry name" value="Nucleotide_cyclase"/>
</dbReference>
<dbReference type="PROSITE" id="PS50883">
    <property type="entry name" value="EAL"/>
    <property type="match status" value="1"/>
</dbReference>
<evidence type="ECO:0000259" key="3">
    <source>
        <dbReference type="PROSITE" id="PS50885"/>
    </source>
</evidence>
<organism evidence="5 6">
    <name type="scientific">Sphaerotilus mobilis</name>
    <dbReference type="NCBI Taxonomy" id="47994"/>
    <lineage>
        <taxon>Bacteria</taxon>
        <taxon>Pseudomonadati</taxon>
        <taxon>Pseudomonadota</taxon>
        <taxon>Betaproteobacteria</taxon>
        <taxon>Burkholderiales</taxon>
        <taxon>Sphaerotilaceae</taxon>
        <taxon>Sphaerotilus</taxon>
    </lineage>
</organism>
<dbReference type="OrthoDB" id="9813903at2"/>
<reference evidence="5 6" key="1">
    <citation type="submission" date="2019-02" db="EMBL/GenBank/DDBJ databases">
        <title>Genomic Encyclopedia of Type Strains, Phase IV (KMG-IV): sequencing the most valuable type-strain genomes for metagenomic binning, comparative biology and taxonomic classification.</title>
        <authorList>
            <person name="Goeker M."/>
        </authorList>
    </citation>
    <scope>NUCLEOTIDE SEQUENCE [LARGE SCALE GENOMIC DNA]</scope>
    <source>
        <strain evidence="5 6">DSM 10617</strain>
    </source>
</reference>
<keyword evidence="6" id="KW-1185">Reference proteome</keyword>
<evidence type="ECO:0000256" key="1">
    <source>
        <dbReference type="SAM" id="Phobius"/>
    </source>
</evidence>
<gene>
    <name evidence="5" type="ORF">EV685_3306</name>
</gene>
<dbReference type="Gene3D" id="3.20.20.450">
    <property type="entry name" value="EAL domain"/>
    <property type="match status" value="1"/>
</dbReference>
<feature type="transmembrane region" description="Helical" evidence="1">
    <location>
        <begin position="199"/>
        <end position="219"/>
    </location>
</feature>
<dbReference type="Pfam" id="PF00672">
    <property type="entry name" value="HAMP"/>
    <property type="match status" value="1"/>
</dbReference>
<dbReference type="Gene3D" id="3.30.70.270">
    <property type="match status" value="1"/>
</dbReference>
<dbReference type="SUPFAM" id="SSF158472">
    <property type="entry name" value="HAMP domain-like"/>
    <property type="match status" value="1"/>
</dbReference>
<dbReference type="InterPro" id="IPR000160">
    <property type="entry name" value="GGDEF_dom"/>
</dbReference>
<accession>A0A4Q7LEW2</accession>
<dbReference type="EMBL" id="SGWV01000011">
    <property type="protein sequence ID" value="RZS52117.1"/>
    <property type="molecule type" value="Genomic_DNA"/>
</dbReference>
<keyword evidence="1" id="KW-0472">Membrane</keyword>
<dbReference type="InterPro" id="IPR035919">
    <property type="entry name" value="EAL_sf"/>
</dbReference>
<dbReference type="PROSITE" id="PS50887">
    <property type="entry name" value="GGDEF"/>
    <property type="match status" value="1"/>
</dbReference>
<dbReference type="CDD" id="cd06225">
    <property type="entry name" value="HAMP"/>
    <property type="match status" value="1"/>
</dbReference>
<dbReference type="Gene3D" id="6.10.340.10">
    <property type="match status" value="1"/>
</dbReference>